<feature type="domain" description="KOW" evidence="14">
    <location>
        <begin position="682"/>
        <end position="709"/>
    </location>
</feature>
<dbReference type="InterPro" id="IPR057934">
    <property type="entry name" value="KOW_Spt5_7"/>
</dbReference>
<comment type="similarity">
    <text evidence="2 11">Belongs to the SPT5 family.</text>
</comment>
<evidence type="ECO:0000256" key="2">
    <source>
        <dbReference type="ARBA" id="ARBA00006956"/>
    </source>
</evidence>
<gene>
    <name evidence="15" type="ORF">SELMODRAFT_96727</name>
</gene>
<dbReference type="InterPro" id="IPR041977">
    <property type="entry name" value="KOW_Spt5_4"/>
</dbReference>
<dbReference type="PANTHER" id="PTHR11125:SF7">
    <property type="entry name" value="TRANSCRIPTION ELONGATION FACTOR SPT5"/>
    <property type="match status" value="1"/>
</dbReference>
<dbReference type="InterPro" id="IPR036735">
    <property type="entry name" value="NGN_dom_sf"/>
</dbReference>
<dbReference type="InterPro" id="IPR022581">
    <property type="entry name" value="Spt5_N"/>
</dbReference>
<feature type="region of interest" description="Disordered" evidence="12">
    <location>
        <begin position="652"/>
        <end position="685"/>
    </location>
</feature>
<keyword evidence="10 11" id="KW-0539">Nucleus</keyword>
<dbReference type="Pfam" id="PF23038">
    <property type="entry name" value="KOW6_SPT51-2"/>
    <property type="match status" value="1"/>
</dbReference>
<dbReference type="CDD" id="cd09888">
    <property type="entry name" value="NGN_Euk"/>
    <property type="match status" value="1"/>
</dbReference>
<dbReference type="GO" id="GO:0003729">
    <property type="term" value="F:mRNA binding"/>
    <property type="evidence" value="ECO:0000318"/>
    <property type="project" value="GO_Central"/>
</dbReference>
<evidence type="ECO:0000256" key="11">
    <source>
        <dbReference type="PIRNR" id="PIRNR036945"/>
    </source>
</evidence>
<feature type="region of interest" description="Disordered" evidence="12">
    <location>
        <begin position="772"/>
        <end position="836"/>
    </location>
</feature>
<keyword evidence="5" id="KW-0597">Phosphoprotein</keyword>
<feature type="compositionally biased region" description="Low complexity" evidence="12">
    <location>
        <begin position="666"/>
        <end position="678"/>
    </location>
</feature>
<dbReference type="CDD" id="cd06086">
    <property type="entry name" value="KOW_Spt5_6"/>
    <property type="match status" value="1"/>
</dbReference>
<dbReference type="InterPro" id="IPR041976">
    <property type="entry name" value="KOW_Spt5_3"/>
</dbReference>
<dbReference type="CDD" id="cd06085">
    <property type="entry name" value="KOW_Spt5_5"/>
    <property type="match status" value="1"/>
</dbReference>
<dbReference type="SUPFAM" id="SSF50104">
    <property type="entry name" value="Translation proteins SH3-like domain"/>
    <property type="match status" value="3"/>
</dbReference>
<evidence type="ECO:0000256" key="12">
    <source>
        <dbReference type="SAM" id="MobiDB-lite"/>
    </source>
</evidence>
<organism evidence="16">
    <name type="scientific">Selaginella moellendorffii</name>
    <name type="common">Spikemoss</name>
    <dbReference type="NCBI Taxonomy" id="88036"/>
    <lineage>
        <taxon>Eukaryota</taxon>
        <taxon>Viridiplantae</taxon>
        <taxon>Streptophyta</taxon>
        <taxon>Embryophyta</taxon>
        <taxon>Tracheophyta</taxon>
        <taxon>Lycopodiopsida</taxon>
        <taxon>Selaginellales</taxon>
        <taxon>Selaginellaceae</taxon>
        <taxon>Selaginella</taxon>
    </lineage>
</organism>
<reference evidence="15 16" key="1">
    <citation type="journal article" date="2011" name="Science">
        <title>The Selaginella genome identifies genetic changes associated with the evolution of vascular plants.</title>
        <authorList>
            <person name="Banks J.A."/>
            <person name="Nishiyama T."/>
            <person name="Hasebe M."/>
            <person name="Bowman J.L."/>
            <person name="Gribskov M."/>
            <person name="dePamphilis C."/>
            <person name="Albert V.A."/>
            <person name="Aono N."/>
            <person name="Aoyama T."/>
            <person name="Ambrose B.A."/>
            <person name="Ashton N.W."/>
            <person name="Axtell M.J."/>
            <person name="Barker E."/>
            <person name="Barker M.S."/>
            <person name="Bennetzen J.L."/>
            <person name="Bonawitz N.D."/>
            <person name="Chapple C."/>
            <person name="Cheng C."/>
            <person name="Correa L.G."/>
            <person name="Dacre M."/>
            <person name="DeBarry J."/>
            <person name="Dreyer I."/>
            <person name="Elias M."/>
            <person name="Engstrom E.M."/>
            <person name="Estelle M."/>
            <person name="Feng L."/>
            <person name="Finet C."/>
            <person name="Floyd S.K."/>
            <person name="Frommer W.B."/>
            <person name="Fujita T."/>
            <person name="Gramzow L."/>
            <person name="Gutensohn M."/>
            <person name="Harholt J."/>
            <person name="Hattori M."/>
            <person name="Heyl A."/>
            <person name="Hirai T."/>
            <person name="Hiwatashi Y."/>
            <person name="Ishikawa M."/>
            <person name="Iwata M."/>
            <person name="Karol K.G."/>
            <person name="Koehler B."/>
            <person name="Kolukisaoglu U."/>
            <person name="Kubo M."/>
            <person name="Kurata T."/>
            <person name="Lalonde S."/>
            <person name="Li K."/>
            <person name="Li Y."/>
            <person name="Litt A."/>
            <person name="Lyons E."/>
            <person name="Manning G."/>
            <person name="Maruyama T."/>
            <person name="Michael T.P."/>
            <person name="Mikami K."/>
            <person name="Miyazaki S."/>
            <person name="Morinaga S."/>
            <person name="Murata T."/>
            <person name="Mueller-Roeber B."/>
            <person name="Nelson D.R."/>
            <person name="Obara M."/>
            <person name="Oguri Y."/>
            <person name="Olmstead R.G."/>
            <person name="Onodera N."/>
            <person name="Petersen B.L."/>
            <person name="Pils B."/>
            <person name="Prigge M."/>
            <person name="Rensing S.A."/>
            <person name="Riano-Pachon D.M."/>
            <person name="Roberts A.W."/>
            <person name="Sato Y."/>
            <person name="Scheller H.V."/>
            <person name="Schulz B."/>
            <person name="Schulz C."/>
            <person name="Shakirov E.V."/>
            <person name="Shibagaki N."/>
            <person name="Shinohara N."/>
            <person name="Shippen D.E."/>
            <person name="Soerensen I."/>
            <person name="Sotooka R."/>
            <person name="Sugimoto N."/>
            <person name="Sugita M."/>
            <person name="Sumikawa N."/>
            <person name="Tanurdzic M."/>
            <person name="Theissen G."/>
            <person name="Ulvskov P."/>
            <person name="Wakazuki S."/>
            <person name="Weng J.K."/>
            <person name="Willats W.W."/>
            <person name="Wipf D."/>
            <person name="Wolf P.G."/>
            <person name="Yang L."/>
            <person name="Zimmer A.D."/>
            <person name="Zhu Q."/>
            <person name="Mitros T."/>
            <person name="Hellsten U."/>
            <person name="Loque D."/>
            <person name="Otillar R."/>
            <person name="Salamov A."/>
            <person name="Schmutz J."/>
            <person name="Shapiro H."/>
            <person name="Lindquist E."/>
            <person name="Lucas S."/>
            <person name="Rokhsar D."/>
            <person name="Grigoriev I.V."/>
        </authorList>
    </citation>
    <scope>NUCLEOTIDE SEQUENCE [LARGE SCALE GENOMIC DNA]</scope>
</reference>
<dbReference type="Pfam" id="PF23037">
    <property type="entry name" value="KOWx_SPT5"/>
    <property type="match status" value="1"/>
</dbReference>
<accession>D8RM04</accession>
<dbReference type="InterPro" id="IPR041978">
    <property type="entry name" value="KOW_Spt5_5"/>
</dbReference>
<evidence type="ECO:0000256" key="3">
    <source>
        <dbReference type="ARBA" id="ARBA00020181"/>
    </source>
</evidence>
<feature type="compositionally biased region" description="Acidic residues" evidence="12">
    <location>
        <begin position="86"/>
        <end position="107"/>
    </location>
</feature>
<feature type="domain" description="NusG-like N-terminal" evidence="13">
    <location>
        <begin position="168"/>
        <end position="257"/>
    </location>
</feature>
<evidence type="ECO:0000256" key="5">
    <source>
        <dbReference type="ARBA" id="ARBA00022553"/>
    </source>
</evidence>
<dbReference type="InParanoid" id="D8RM04"/>
<feature type="domain" description="KOW" evidence="14">
    <location>
        <begin position="578"/>
        <end position="605"/>
    </location>
</feature>
<dbReference type="InterPro" id="IPR041973">
    <property type="entry name" value="KOW_Spt5_1"/>
</dbReference>
<feature type="compositionally biased region" description="Acidic residues" evidence="12">
    <location>
        <begin position="1"/>
        <end position="33"/>
    </location>
</feature>
<feature type="compositionally biased region" description="Polar residues" evidence="12">
    <location>
        <begin position="805"/>
        <end position="816"/>
    </location>
</feature>
<dbReference type="Pfam" id="PF23291">
    <property type="entry name" value="KOW4_SPT5"/>
    <property type="match status" value="1"/>
</dbReference>
<dbReference type="InterPro" id="IPR014722">
    <property type="entry name" value="Rib_uL2_dom2"/>
</dbReference>
<dbReference type="FunFam" id="3.30.70.940:FF:000005">
    <property type="entry name" value="Transcription elongation factor SPT5"/>
    <property type="match status" value="1"/>
</dbReference>
<keyword evidence="8" id="KW-0010">Activator</keyword>
<comment type="subcellular location">
    <subcellularLocation>
        <location evidence="1 11">Nucleus</location>
    </subcellularLocation>
</comment>
<dbReference type="InterPro" id="IPR005824">
    <property type="entry name" value="KOW"/>
</dbReference>
<dbReference type="InterPro" id="IPR008991">
    <property type="entry name" value="Translation_prot_SH3-like_sf"/>
</dbReference>
<keyword evidence="4" id="KW-0678">Repressor</keyword>
<feature type="compositionally biased region" description="Polar residues" evidence="12">
    <location>
        <begin position="652"/>
        <end position="661"/>
    </location>
</feature>
<dbReference type="PIRSF" id="PIRSF036945">
    <property type="entry name" value="Spt5"/>
    <property type="match status" value="1"/>
</dbReference>
<dbReference type="EMBL" id="GL377583">
    <property type="protein sequence ID" value="EFJ27022.1"/>
    <property type="molecule type" value="Genomic_DNA"/>
</dbReference>
<dbReference type="GO" id="GO:0006357">
    <property type="term" value="P:regulation of transcription by RNA polymerase II"/>
    <property type="evidence" value="ECO:0007669"/>
    <property type="project" value="InterPro"/>
</dbReference>
<evidence type="ECO:0000256" key="7">
    <source>
        <dbReference type="ARBA" id="ARBA00023015"/>
    </source>
</evidence>
<evidence type="ECO:0000313" key="15">
    <source>
        <dbReference type="EMBL" id="EFJ27022.1"/>
    </source>
</evidence>
<feature type="compositionally biased region" description="Acidic residues" evidence="12">
    <location>
        <begin position="51"/>
        <end position="62"/>
    </location>
</feature>
<feature type="domain" description="KOW" evidence="14">
    <location>
        <begin position="411"/>
        <end position="438"/>
    </location>
</feature>
<dbReference type="SMART" id="SM00739">
    <property type="entry name" value="KOW"/>
    <property type="match status" value="6"/>
</dbReference>
<dbReference type="GO" id="GO:0032784">
    <property type="term" value="P:regulation of DNA-templated transcription elongation"/>
    <property type="evidence" value="ECO:0007669"/>
    <property type="project" value="InterPro"/>
</dbReference>
<dbReference type="GO" id="GO:0032044">
    <property type="term" value="C:DSIF complex"/>
    <property type="evidence" value="ECO:0000318"/>
    <property type="project" value="GO_Central"/>
</dbReference>
<name>D8RM04_SELML</name>
<dbReference type="GO" id="GO:0006368">
    <property type="term" value="P:transcription elongation by RNA polymerase II"/>
    <property type="evidence" value="ECO:0000318"/>
    <property type="project" value="GO_Central"/>
</dbReference>
<dbReference type="AlphaFoldDB" id="D8RM04"/>
<feature type="domain" description="KOW" evidence="14">
    <location>
        <begin position="262"/>
        <end position="289"/>
    </location>
</feature>
<evidence type="ECO:0000256" key="4">
    <source>
        <dbReference type="ARBA" id="ARBA00022491"/>
    </source>
</evidence>
<dbReference type="InterPro" id="IPR057935">
    <property type="entry name" value="KOW_Spt5_6_plant"/>
</dbReference>
<dbReference type="Pfam" id="PF23287">
    <property type="entry name" value="KOW7_SPT5"/>
    <property type="match status" value="1"/>
</dbReference>
<dbReference type="Proteomes" id="UP000001514">
    <property type="component" value="Unassembled WGS sequence"/>
</dbReference>
<dbReference type="Gene3D" id="2.30.30.30">
    <property type="match status" value="3"/>
</dbReference>
<feature type="region of interest" description="Disordered" evidence="12">
    <location>
        <begin position="1"/>
        <end position="120"/>
    </location>
</feature>
<dbReference type="Pfam" id="PF23042">
    <property type="entry name" value="KOW1_SPT5"/>
    <property type="match status" value="1"/>
</dbReference>
<sequence length="1003" mass="111952">MGAQNYDDDEEVEEEEEEEPEGEDLDDDEDYEEEDRKKRKRKQKRNSYVDDVAEEDEDEEDDAPSRKKRGRSRASAFIDDAAQVASDEEEEEEEEEEGFIEDTIPEEESSRRSRIPQRPALLDTGEDLEDIEIEKMLQQRYKTTSYDTYDDSEATVVEQQALLPSVKDPKLYMLTCPVCHEREAVVCLMQKYLDFQAKNEPLLIKSAVAIDHLKGFIYVEADKEAYVKQAIKGLRNIFPKTIHLVPIKEMTDVLTVEKKSFDIDKENWVRVKTGLYKGDLARVLDVDHVRQRARIKLVPRVEIQELVAKLEGKEIPKSKGFSVRPPQRFVMQELREMKVHIERRRDARGDHYEQVANMQFMDGYLIKNVSLKTLNAVDVMPSLDELQSFQKPGDDDSVDAFGLSSSRKRGQFVKGDTVVAVEGDLKGIQGVVEKVDEDNVEIRPDKKSGLKDVLRFHIKQLSKHFEPGNHVKVTSGKHEGATGMIVKIERDSVRVFRDSIVETSEVTCGLTKLGEFELHDLIALDPMTVGVIVRIEADGCQVLKGTPDKQEVITVKQRDLRKRLYNKMINTQDRDTNVVSVKDIVRVVSGPFKGKQGVVEHINRGILFVQDRQHLENGGFICVRATSCLALGGSRGDKQVNHIAAAFSSLKPPSQFLQSPRRSPVRGPYGPPSGNNPGRRNDNYVGRSVKIRTGPYKGYRGRVVDASGGRSVRIELESQMKIVTVDRDILSDIGDVQSSFREPTRYGMGSQTPVHPSRTPMHSAYMTPMRDSSATPIHDGMRTPMRDRAWNPTTPLRDDTGWGAHTTSPQYMQQPGTPLATRSYEAPTPGSGWANTPGSYADSGSPVEAVAHYGNPSSPYLPGTPGALPMTPAVPGTPGGQPMTPGSGVLDPTSPATGKLEKQWGLPELMVTLRRNGDTTIGVIEEVLPDGYCRLSIGDDTVTVSHSEIEIVQPEKNDRIKVVYGEFRGVSGKLIGIDSDDGIVRTGTDVKILNMKFLGKVGK</sequence>
<evidence type="ECO:0000256" key="6">
    <source>
        <dbReference type="ARBA" id="ARBA00022737"/>
    </source>
</evidence>
<dbReference type="CDD" id="cd06084">
    <property type="entry name" value="KOW_Spt5_4"/>
    <property type="match status" value="1"/>
</dbReference>
<protein>
    <recommendedName>
        <fullName evidence="3 11">Transcription elongation factor SPT5</fullName>
    </recommendedName>
</protein>
<dbReference type="SMART" id="SM00738">
    <property type="entry name" value="NGN"/>
    <property type="match status" value="1"/>
</dbReference>
<dbReference type="InterPro" id="IPR039385">
    <property type="entry name" value="NGN_Euk"/>
</dbReference>
<evidence type="ECO:0000313" key="16">
    <source>
        <dbReference type="Proteomes" id="UP000001514"/>
    </source>
</evidence>
<dbReference type="Gene3D" id="3.30.70.940">
    <property type="entry name" value="NusG, N-terminal domain"/>
    <property type="match status" value="1"/>
</dbReference>
<evidence type="ECO:0000259" key="13">
    <source>
        <dbReference type="SMART" id="SM00738"/>
    </source>
</evidence>
<keyword evidence="9 11" id="KW-0804">Transcription</keyword>
<evidence type="ECO:0000256" key="1">
    <source>
        <dbReference type="ARBA" id="ARBA00004123"/>
    </source>
</evidence>
<feature type="domain" description="KOW" evidence="14">
    <location>
        <begin position="464"/>
        <end position="491"/>
    </location>
</feature>
<evidence type="ECO:0000256" key="10">
    <source>
        <dbReference type="ARBA" id="ARBA00023242"/>
    </source>
</evidence>
<dbReference type="InterPro" id="IPR041975">
    <property type="entry name" value="KOW_Spt5_2"/>
</dbReference>
<evidence type="ECO:0000256" key="8">
    <source>
        <dbReference type="ARBA" id="ARBA00023159"/>
    </source>
</evidence>
<dbReference type="KEGG" id="smo:SELMODRAFT_96727"/>
<dbReference type="HOGENOM" id="CLU_003537_0_1_1"/>
<dbReference type="CDD" id="cd06081">
    <property type="entry name" value="KOW_Spt5_1"/>
    <property type="match status" value="1"/>
</dbReference>
<dbReference type="Pfam" id="PF23290">
    <property type="entry name" value="KOW5_SPT5"/>
    <property type="match status" value="1"/>
</dbReference>
<keyword evidence="7" id="KW-0805">Transcription regulation</keyword>
<dbReference type="CDD" id="cd06082">
    <property type="entry name" value="KOW_Spt5_2"/>
    <property type="match status" value="1"/>
</dbReference>
<dbReference type="CDD" id="cd06083">
    <property type="entry name" value="KOW_Spt5_3"/>
    <property type="match status" value="1"/>
</dbReference>
<evidence type="ECO:0000259" key="14">
    <source>
        <dbReference type="SMART" id="SM00739"/>
    </source>
</evidence>
<dbReference type="PANTHER" id="PTHR11125">
    <property type="entry name" value="SUPPRESSOR OF TY 5"/>
    <property type="match status" value="1"/>
</dbReference>
<dbReference type="InterPro" id="IPR006645">
    <property type="entry name" value="NGN-like_dom"/>
</dbReference>
<dbReference type="InterPro" id="IPR057936">
    <property type="entry name" value="KOWx_Spt5"/>
</dbReference>
<dbReference type="Gramene" id="EFJ27022">
    <property type="protein sequence ID" value="EFJ27022"/>
    <property type="gene ID" value="SELMODRAFT_96727"/>
</dbReference>
<dbReference type="InterPro" id="IPR039659">
    <property type="entry name" value="SPT5"/>
</dbReference>
<keyword evidence="16" id="KW-1185">Reference proteome</keyword>
<dbReference type="OMA" id="YPVGYMN"/>
<keyword evidence="6" id="KW-0677">Repeat</keyword>
<dbReference type="eggNOG" id="KOG1999">
    <property type="taxonomic scope" value="Eukaryota"/>
</dbReference>
<dbReference type="Pfam" id="PF11942">
    <property type="entry name" value="Spt5_N"/>
    <property type="match status" value="1"/>
</dbReference>
<dbReference type="Pfam" id="PF23284">
    <property type="entry name" value="KOW2_Spt5"/>
    <property type="match status" value="1"/>
</dbReference>
<dbReference type="InterPro" id="IPR017071">
    <property type="entry name" value="TF_Spt5_eukaryote"/>
</dbReference>
<dbReference type="Pfam" id="PF00467">
    <property type="entry name" value="KOW"/>
    <property type="match status" value="1"/>
</dbReference>
<feature type="compositionally biased region" description="Basic and acidic residues" evidence="12">
    <location>
        <begin position="779"/>
        <end position="789"/>
    </location>
</feature>
<dbReference type="STRING" id="88036.D8RM04"/>
<proteinExistence type="inferred from homology"/>
<dbReference type="FunCoup" id="D8RM04">
    <property type="interactions" value="5226"/>
</dbReference>
<dbReference type="InterPro" id="IPR005100">
    <property type="entry name" value="NGN-domain"/>
</dbReference>
<feature type="domain" description="KOW" evidence="14">
    <location>
        <begin position="953"/>
        <end position="980"/>
    </location>
</feature>
<evidence type="ECO:0000256" key="9">
    <source>
        <dbReference type="ARBA" id="ARBA00023163"/>
    </source>
</evidence>
<dbReference type="Pfam" id="PF03439">
    <property type="entry name" value="Spt5-NGN"/>
    <property type="match status" value="1"/>
</dbReference>